<name>A0ABU7PDQ3_9ACTN</name>
<organism evidence="1 2">
    <name type="scientific">Actinacidiphila polyblastidii</name>
    <dbReference type="NCBI Taxonomy" id="3110430"/>
    <lineage>
        <taxon>Bacteria</taxon>
        <taxon>Bacillati</taxon>
        <taxon>Actinomycetota</taxon>
        <taxon>Actinomycetes</taxon>
        <taxon>Kitasatosporales</taxon>
        <taxon>Streptomycetaceae</taxon>
        <taxon>Actinacidiphila</taxon>
    </lineage>
</organism>
<proteinExistence type="predicted"/>
<evidence type="ECO:0000313" key="1">
    <source>
        <dbReference type="EMBL" id="MEE4543947.1"/>
    </source>
</evidence>
<comment type="caution">
    <text evidence="1">The sequence shown here is derived from an EMBL/GenBank/DDBJ whole genome shotgun (WGS) entry which is preliminary data.</text>
</comment>
<dbReference type="EMBL" id="JAZEWV010000014">
    <property type="protein sequence ID" value="MEE4543947.1"/>
    <property type="molecule type" value="Genomic_DNA"/>
</dbReference>
<evidence type="ECO:0000313" key="2">
    <source>
        <dbReference type="Proteomes" id="UP001344658"/>
    </source>
</evidence>
<gene>
    <name evidence="1" type="ORF">V2S66_18460</name>
</gene>
<dbReference type="Proteomes" id="UP001344658">
    <property type="component" value="Unassembled WGS sequence"/>
</dbReference>
<reference evidence="1 2" key="1">
    <citation type="submission" date="2023-12" db="EMBL/GenBank/DDBJ databases">
        <title>Streptomyces sp. V4-01.</title>
        <authorList>
            <person name="Somphong A."/>
            <person name="Phongsopitanun W."/>
        </authorList>
    </citation>
    <scope>NUCLEOTIDE SEQUENCE [LARGE SCALE GENOMIC DNA]</scope>
    <source>
        <strain evidence="1 2">V4-01</strain>
    </source>
</reference>
<sequence>MLDDDKPCGVTAIGRCGTCRQAFCLTHQAHELNGWGHPGLCAPCLARGRREAEERAATERAARQDAYRLLRAEAAEQTPLLMAQLLATGLPGAVRRHRTEEGTPYFLKPQRRFRTVRVKPDALPPGNMAWMLPDLDTAGHPLVPTRMETGLTHDGQLVMMSGGSAKICTSAENEITLYELLRRALAGPDEH</sequence>
<accession>A0ABU7PDQ3</accession>
<keyword evidence="2" id="KW-1185">Reference proteome</keyword>
<dbReference type="RefSeq" id="WP_330796810.1">
    <property type="nucleotide sequence ID" value="NZ_JAZEWV010000014.1"/>
</dbReference>
<protein>
    <recommendedName>
        <fullName evidence="3">AN1-type domain-containing protein</fullName>
    </recommendedName>
</protein>
<evidence type="ECO:0008006" key="3">
    <source>
        <dbReference type="Google" id="ProtNLM"/>
    </source>
</evidence>